<accession>A0A8J5VWT2</accession>
<sequence length="180" mass="19156">MRASVDRRATPARKTTRARRMGRRGAVRRASSSAVIGPTAAPIRLSGGGVAPAASSTGGLLRDSVAYRLRQMHVQTGTPHKTGMHASPSTAACMFDLELHMLQPSAAVARAALRDAEIAGRPAAVATPPCARCASQLSHYTHTWTCNKRKGTDVDPRWPIRGGGVYLSWTCHASTSTQEQ</sequence>
<dbReference type="AlphaFoldDB" id="A0A8J5VWT2"/>
<comment type="caution">
    <text evidence="2">The sequence shown here is derived from an EMBL/GenBank/DDBJ whole genome shotgun (WGS) entry which is preliminary data.</text>
</comment>
<feature type="compositionally biased region" description="Basic residues" evidence="1">
    <location>
        <begin position="10"/>
        <end position="27"/>
    </location>
</feature>
<evidence type="ECO:0000313" key="2">
    <source>
        <dbReference type="EMBL" id="KAG8075316.1"/>
    </source>
</evidence>
<proteinExistence type="predicted"/>
<organism evidence="2 3">
    <name type="scientific">Zizania palustris</name>
    <name type="common">Northern wild rice</name>
    <dbReference type="NCBI Taxonomy" id="103762"/>
    <lineage>
        <taxon>Eukaryota</taxon>
        <taxon>Viridiplantae</taxon>
        <taxon>Streptophyta</taxon>
        <taxon>Embryophyta</taxon>
        <taxon>Tracheophyta</taxon>
        <taxon>Spermatophyta</taxon>
        <taxon>Magnoliopsida</taxon>
        <taxon>Liliopsida</taxon>
        <taxon>Poales</taxon>
        <taxon>Poaceae</taxon>
        <taxon>BOP clade</taxon>
        <taxon>Oryzoideae</taxon>
        <taxon>Oryzeae</taxon>
        <taxon>Zizaniinae</taxon>
        <taxon>Zizania</taxon>
    </lineage>
</organism>
<dbReference type="EMBL" id="JAAALK010000283">
    <property type="protein sequence ID" value="KAG8075316.1"/>
    <property type="molecule type" value="Genomic_DNA"/>
</dbReference>
<protein>
    <submittedName>
        <fullName evidence="2">Uncharacterized protein</fullName>
    </submittedName>
</protein>
<keyword evidence="3" id="KW-1185">Reference proteome</keyword>
<gene>
    <name evidence="2" type="ORF">GUJ93_ZPchr0006g46094</name>
</gene>
<evidence type="ECO:0000256" key="1">
    <source>
        <dbReference type="SAM" id="MobiDB-lite"/>
    </source>
</evidence>
<evidence type="ECO:0000313" key="3">
    <source>
        <dbReference type="Proteomes" id="UP000729402"/>
    </source>
</evidence>
<reference evidence="2" key="2">
    <citation type="submission" date="2021-02" db="EMBL/GenBank/DDBJ databases">
        <authorList>
            <person name="Kimball J.A."/>
            <person name="Haas M.W."/>
            <person name="Macchietto M."/>
            <person name="Kono T."/>
            <person name="Duquette J."/>
            <person name="Shao M."/>
        </authorList>
    </citation>
    <scope>NUCLEOTIDE SEQUENCE</scope>
    <source>
        <tissue evidence="2">Fresh leaf tissue</tissue>
    </source>
</reference>
<dbReference type="Proteomes" id="UP000729402">
    <property type="component" value="Unassembled WGS sequence"/>
</dbReference>
<feature type="region of interest" description="Disordered" evidence="1">
    <location>
        <begin position="1"/>
        <end position="33"/>
    </location>
</feature>
<name>A0A8J5VWT2_ZIZPA</name>
<reference evidence="2" key="1">
    <citation type="journal article" date="2021" name="bioRxiv">
        <title>Whole Genome Assembly and Annotation of Northern Wild Rice, Zizania palustris L., Supports a Whole Genome Duplication in the Zizania Genus.</title>
        <authorList>
            <person name="Haas M."/>
            <person name="Kono T."/>
            <person name="Macchietto M."/>
            <person name="Millas R."/>
            <person name="McGilp L."/>
            <person name="Shao M."/>
            <person name="Duquette J."/>
            <person name="Hirsch C.N."/>
            <person name="Kimball J."/>
        </authorList>
    </citation>
    <scope>NUCLEOTIDE SEQUENCE</scope>
    <source>
        <tissue evidence="2">Fresh leaf tissue</tissue>
    </source>
</reference>